<accession>B0D6I3</accession>
<dbReference type="Proteomes" id="UP000001194">
    <property type="component" value="Unassembled WGS sequence"/>
</dbReference>
<dbReference type="KEGG" id="lbc:LACBIDRAFT_318338"/>
<dbReference type="InParanoid" id="B0D6I3"/>
<dbReference type="HOGENOM" id="CLU_2904565_0_0_1"/>
<dbReference type="RefSeq" id="XP_001879345.1">
    <property type="nucleotide sequence ID" value="XM_001879310.1"/>
</dbReference>
<reference evidence="1 2" key="1">
    <citation type="journal article" date="2008" name="Nature">
        <title>The genome of Laccaria bicolor provides insights into mycorrhizal symbiosis.</title>
        <authorList>
            <person name="Martin F."/>
            <person name="Aerts A."/>
            <person name="Ahren D."/>
            <person name="Brun A."/>
            <person name="Danchin E.G.J."/>
            <person name="Duchaussoy F."/>
            <person name="Gibon J."/>
            <person name="Kohler A."/>
            <person name="Lindquist E."/>
            <person name="Pereda V."/>
            <person name="Salamov A."/>
            <person name="Shapiro H.J."/>
            <person name="Wuyts J."/>
            <person name="Blaudez D."/>
            <person name="Buee M."/>
            <person name="Brokstein P."/>
            <person name="Canbaeck B."/>
            <person name="Cohen D."/>
            <person name="Courty P.E."/>
            <person name="Coutinho P.M."/>
            <person name="Delaruelle C."/>
            <person name="Detter J.C."/>
            <person name="Deveau A."/>
            <person name="DiFazio S."/>
            <person name="Duplessis S."/>
            <person name="Fraissinet-Tachet L."/>
            <person name="Lucic E."/>
            <person name="Frey-Klett P."/>
            <person name="Fourrey C."/>
            <person name="Feussner I."/>
            <person name="Gay G."/>
            <person name="Grimwood J."/>
            <person name="Hoegger P.J."/>
            <person name="Jain P."/>
            <person name="Kilaru S."/>
            <person name="Labbe J."/>
            <person name="Lin Y.C."/>
            <person name="Legue V."/>
            <person name="Le Tacon F."/>
            <person name="Marmeisse R."/>
            <person name="Melayah D."/>
            <person name="Montanini B."/>
            <person name="Muratet M."/>
            <person name="Nehls U."/>
            <person name="Niculita-Hirzel H."/>
            <person name="Oudot-Le Secq M.P."/>
            <person name="Peter M."/>
            <person name="Quesneville H."/>
            <person name="Rajashekar B."/>
            <person name="Reich M."/>
            <person name="Rouhier N."/>
            <person name="Schmutz J."/>
            <person name="Yin T."/>
            <person name="Chalot M."/>
            <person name="Henrissat B."/>
            <person name="Kuees U."/>
            <person name="Lucas S."/>
            <person name="Van de Peer Y."/>
            <person name="Podila G.K."/>
            <person name="Polle A."/>
            <person name="Pukkila P.J."/>
            <person name="Richardson P.M."/>
            <person name="Rouze P."/>
            <person name="Sanders I.R."/>
            <person name="Stajich J.E."/>
            <person name="Tunlid A."/>
            <person name="Tuskan G."/>
            <person name="Grigoriev I.V."/>
        </authorList>
    </citation>
    <scope>NUCLEOTIDE SEQUENCE [LARGE SCALE GENOMIC DNA]</scope>
    <source>
        <strain evidence="2">S238N-H82 / ATCC MYA-4686</strain>
    </source>
</reference>
<dbReference type="AlphaFoldDB" id="B0D6I3"/>
<organism evidence="2">
    <name type="scientific">Laccaria bicolor (strain S238N-H82 / ATCC MYA-4686)</name>
    <name type="common">Bicoloured deceiver</name>
    <name type="synonym">Laccaria laccata var. bicolor</name>
    <dbReference type="NCBI Taxonomy" id="486041"/>
    <lineage>
        <taxon>Eukaryota</taxon>
        <taxon>Fungi</taxon>
        <taxon>Dikarya</taxon>
        <taxon>Basidiomycota</taxon>
        <taxon>Agaricomycotina</taxon>
        <taxon>Agaricomycetes</taxon>
        <taxon>Agaricomycetidae</taxon>
        <taxon>Agaricales</taxon>
        <taxon>Agaricineae</taxon>
        <taxon>Hydnangiaceae</taxon>
        <taxon>Laccaria</taxon>
    </lineage>
</organism>
<gene>
    <name evidence="1" type="ORF">LACBIDRAFT_318338</name>
</gene>
<proteinExistence type="predicted"/>
<evidence type="ECO:0000313" key="1">
    <source>
        <dbReference type="EMBL" id="EDR09960.1"/>
    </source>
</evidence>
<protein>
    <submittedName>
        <fullName evidence="1">Predicted protein</fullName>
    </submittedName>
</protein>
<keyword evidence="2" id="KW-1185">Reference proteome</keyword>
<dbReference type="EMBL" id="DS547098">
    <property type="protein sequence ID" value="EDR09960.1"/>
    <property type="molecule type" value="Genomic_DNA"/>
</dbReference>
<dbReference type="GeneID" id="6075199"/>
<evidence type="ECO:0000313" key="2">
    <source>
        <dbReference type="Proteomes" id="UP000001194"/>
    </source>
</evidence>
<name>B0D6I3_LACBS</name>
<sequence length="62" mass="7076">MQTVCYDVSVSTEKETDADMMSDGRAQSERDLVSHKLELVMKIVVFFTSYQPLVTSMAERKL</sequence>